<sequence>MKKDVVMSGQWRVMELGAEWDRGSTQPRFRPGTADHGKCDEHKQARDSKWKESAAPEGEDMIMEERFEAPYLNLGAILRSPAESVRRLSMWLNILAESYQLEWSALEQQAQTAIRLLTNYHIVHCFPKAGFAQSSIILHMVPEK</sequence>
<protein>
    <submittedName>
        <fullName evidence="2">Uncharacterized protein</fullName>
    </submittedName>
</protein>
<name>A0AAV7QKX3_PLEWA</name>
<accession>A0AAV7QKX3</accession>
<proteinExistence type="predicted"/>
<dbReference type="EMBL" id="JANPWB010000010">
    <property type="protein sequence ID" value="KAJ1139916.1"/>
    <property type="molecule type" value="Genomic_DNA"/>
</dbReference>
<feature type="compositionally biased region" description="Basic and acidic residues" evidence="1">
    <location>
        <begin position="33"/>
        <end position="54"/>
    </location>
</feature>
<evidence type="ECO:0000313" key="3">
    <source>
        <dbReference type="Proteomes" id="UP001066276"/>
    </source>
</evidence>
<evidence type="ECO:0000313" key="2">
    <source>
        <dbReference type="EMBL" id="KAJ1139916.1"/>
    </source>
</evidence>
<feature type="region of interest" description="Disordered" evidence="1">
    <location>
        <begin position="22"/>
        <end position="57"/>
    </location>
</feature>
<dbReference type="Proteomes" id="UP001066276">
    <property type="component" value="Chromosome 6"/>
</dbReference>
<dbReference type="AlphaFoldDB" id="A0AAV7QKX3"/>
<keyword evidence="3" id="KW-1185">Reference proteome</keyword>
<organism evidence="2 3">
    <name type="scientific">Pleurodeles waltl</name>
    <name type="common">Iberian ribbed newt</name>
    <dbReference type="NCBI Taxonomy" id="8319"/>
    <lineage>
        <taxon>Eukaryota</taxon>
        <taxon>Metazoa</taxon>
        <taxon>Chordata</taxon>
        <taxon>Craniata</taxon>
        <taxon>Vertebrata</taxon>
        <taxon>Euteleostomi</taxon>
        <taxon>Amphibia</taxon>
        <taxon>Batrachia</taxon>
        <taxon>Caudata</taxon>
        <taxon>Salamandroidea</taxon>
        <taxon>Salamandridae</taxon>
        <taxon>Pleurodelinae</taxon>
        <taxon>Pleurodeles</taxon>
    </lineage>
</organism>
<evidence type="ECO:0000256" key="1">
    <source>
        <dbReference type="SAM" id="MobiDB-lite"/>
    </source>
</evidence>
<comment type="caution">
    <text evidence="2">The sequence shown here is derived from an EMBL/GenBank/DDBJ whole genome shotgun (WGS) entry which is preliminary data.</text>
</comment>
<gene>
    <name evidence="2" type="ORF">NDU88_006278</name>
</gene>
<reference evidence="2" key="1">
    <citation type="journal article" date="2022" name="bioRxiv">
        <title>Sequencing and chromosome-scale assembly of the giantPleurodeles waltlgenome.</title>
        <authorList>
            <person name="Brown T."/>
            <person name="Elewa A."/>
            <person name="Iarovenko S."/>
            <person name="Subramanian E."/>
            <person name="Araus A.J."/>
            <person name="Petzold A."/>
            <person name="Susuki M."/>
            <person name="Suzuki K.-i.T."/>
            <person name="Hayashi T."/>
            <person name="Toyoda A."/>
            <person name="Oliveira C."/>
            <person name="Osipova E."/>
            <person name="Leigh N.D."/>
            <person name="Simon A."/>
            <person name="Yun M.H."/>
        </authorList>
    </citation>
    <scope>NUCLEOTIDE SEQUENCE</scope>
    <source>
        <strain evidence="2">20211129_DDA</strain>
        <tissue evidence="2">Liver</tissue>
    </source>
</reference>